<dbReference type="SUPFAM" id="SSF47090">
    <property type="entry name" value="PGBD-like"/>
    <property type="match status" value="1"/>
</dbReference>
<dbReference type="SUPFAM" id="SSF52096">
    <property type="entry name" value="ClpP/crotonase"/>
    <property type="match status" value="1"/>
</dbReference>
<evidence type="ECO:0000256" key="1">
    <source>
        <dbReference type="ARBA" id="ARBA00009179"/>
    </source>
</evidence>
<keyword evidence="2 5" id="KW-0645">Protease</keyword>
<dbReference type="EMBL" id="JBHUME010000019">
    <property type="protein sequence ID" value="MFD2615581.1"/>
    <property type="molecule type" value="Genomic_DNA"/>
</dbReference>
<evidence type="ECO:0000313" key="7">
    <source>
        <dbReference type="EMBL" id="MFD2615581.1"/>
    </source>
</evidence>
<evidence type="ECO:0000313" key="8">
    <source>
        <dbReference type="Proteomes" id="UP001597541"/>
    </source>
</evidence>
<evidence type="ECO:0000256" key="5">
    <source>
        <dbReference type="RuleBase" id="RU004404"/>
    </source>
</evidence>
<dbReference type="NCBIfam" id="TIGR00225">
    <property type="entry name" value="prc"/>
    <property type="match status" value="1"/>
</dbReference>
<dbReference type="SMART" id="SM00228">
    <property type="entry name" value="PDZ"/>
    <property type="match status" value="1"/>
</dbReference>
<evidence type="ECO:0000256" key="3">
    <source>
        <dbReference type="ARBA" id="ARBA00022801"/>
    </source>
</evidence>
<dbReference type="Pfam" id="PF22694">
    <property type="entry name" value="CtpB_N-like"/>
    <property type="match status" value="1"/>
</dbReference>
<dbReference type="RefSeq" id="WP_377607580.1">
    <property type="nucleotide sequence ID" value="NZ_JBHUME010000019.1"/>
</dbReference>
<comment type="similarity">
    <text evidence="1 5">Belongs to the peptidase S41A family.</text>
</comment>
<dbReference type="SUPFAM" id="SSF50156">
    <property type="entry name" value="PDZ domain-like"/>
    <property type="match status" value="1"/>
</dbReference>
<dbReference type="InterPro" id="IPR002477">
    <property type="entry name" value="Peptidoglycan-bd-like"/>
</dbReference>
<comment type="caution">
    <text evidence="7">The sequence shown here is derived from an EMBL/GenBank/DDBJ whole genome shotgun (WGS) entry which is preliminary data.</text>
</comment>
<dbReference type="CDD" id="cd07560">
    <property type="entry name" value="Peptidase_S41_CPP"/>
    <property type="match status" value="1"/>
</dbReference>
<sequence length="481" mass="52190">MQFKGRTVLAFILLSVFASSLITLTLVDSSILVQRGHAEQDRLNAGKLSAQEMNKMAAAFELIEQKYVRPIDRKKLVDGAIHGMVSALDDPYSSYMDEQEAEQFTDNVQGSFTGIGAEVTMVGGRVTVVSPIKGSPAEKAGIHAKDVILSVNGNKLDGLKLSDALNFIRGPKGTKAKIIVLRQGSTEPTEITLVRDTIDVETVFSEMMDGSIGKIEIRQFSKNTGERFLEDLKSLESKGMKGLIIDVRNDPGGILPVVVQIAEQFVPKGKTIVQVEDRNKNRKATPSEGSGKNYPVVVLINKGSASASEILAAAVQEAGGGKLMGETSFGKGTVQISYGEEMGDGSILKMTIAKWLTPKGNWIHEKGIKPDIHVDQPSYFTVSPLSKETTLVEDQTGEDVKNAQIMLDGLGFKPGRQDGYYSKSTAEAVRVFQETADLPVTGKLDKGTAVKLEAALIEQIRKPENDKQLSEAVKYLQEQTK</sequence>
<name>A0ABW5PK11_9BACL</name>
<dbReference type="InterPro" id="IPR036365">
    <property type="entry name" value="PGBD-like_sf"/>
</dbReference>
<dbReference type="Gene3D" id="3.90.226.10">
    <property type="entry name" value="2-enoyl-CoA Hydratase, Chain A, domain 1"/>
    <property type="match status" value="1"/>
</dbReference>
<feature type="domain" description="PDZ" evidence="6">
    <location>
        <begin position="101"/>
        <end position="169"/>
    </location>
</feature>
<dbReference type="Pfam" id="PF13180">
    <property type="entry name" value="PDZ_2"/>
    <property type="match status" value="1"/>
</dbReference>
<dbReference type="CDD" id="cd06782">
    <property type="entry name" value="cpPDZ_CPP-like"/>
    <property type="match status" value="1"/>
</dbReference>
<evidence type="ECO:0000259" key="6">
    <source>
        <dbReference type="PROSITE" id="PS50106"/>
    </source>
</evidence>
<dbReference type="InterPro" id="IPR004447">
    <property type="entry name" value="Peptidase_S41A"/>
</dbReference>
<dbReference type="InterPro" id="IPR029045">
    <property type="entry name" value="ClpP/crotonase-like_dom_sf"/>
</dbReference>
<protein>
    <submittedName>
        <fullName evidence="7">S41 family peptidase</fullName>
    </submittedName>
</protein>
<dbReference type="Proteomes" id="UP001597541">
    <property type="component" value="Unassembled WGS sequence"/>
</dbReference>
<dbReference type="SMART" id="SM00245">
    <property type="entry name" value="TSPc"/>
    <property type="match status" value="1"/>
</dbReference>
<evidence type="ECO:0000256" key="4">
    <source>
        <dbReference type="ARBA" id="ARBA00022825"/>
    </source>
</evidence>
<dbReference type="Gene3D" id="2.30.42.10">
    <property type="match status" value="1"/>
</dbReference>
<evidence type="ECO:0000256" key="2">
    <source>
        <dbReference type="ARBA" id="ARBA00022670"/>
    </source>
</evidence>
<dbReference type="InterPro" id="IPR036034">
    <property type="entry name" value="PDZ_sf"/>
</dbReference>
<dbReference type="Gene3D" id="3.30.750.44">
    <property type="match status" value="1"/>
</dbReference>
<dbReference type="Pfam" id="PF03572">
    <property type="entry name" value="Peptidase_S41"/>
    <property type="match status" value="1"/>
</dbReference>
<proteinExistence type="inferred from homology"/>
<dbReference type="InterPro" id="IPR055210">
    <property type="entry name" value="CtpA/B_N"/>
</dbReference>
<dbReference type="PROSITE" id="PS50106">
    <property type="entry name" value="PDZ"/>
    <property type="match status" value="1"/>
</dbReference>
<accession>A0ABW5PK11</accession>
<dbReference type="InterPro" id="IPR001478">
    <property type="entry name" value="PDZ"/>
</dbReference>
<dbReference type="Pfam" id="PF01471">
    <property type="entry name" value="PG_binding_1"/>
    <property type="match status" value="1"/>
</dbReference>
<organism evidence="7 8">
    <name type="scientific">Paenibacillus gansuensis</name>
    <dbReference type="NCBI Taxonomy" id="306542"/>
    <lineage>
        <taxon>Bacteria</taxon>
        <taxon>Bacillati</taxon>
        <taxon>Bacillota</taxon>
        <taxon>Bacilli</taxon>
        <taxon>Bacillales</taxon>
        <taxon>Paenibacillaceae</taxon>
        <taxon>Paenibacillus</taxon>
    </lineage>
</organism>
<gene>
    <name evidence="7" type="ORF">ACFSUF_24545</name>
</gene>
<dbReference type="Gene3D" id="1.10.101.10">
    <property type="entry name" value="PGBD-like superfamily/PGBD"/>
    <property type="match status" value="1"/>
</dbReference>
<dbReference type="PANTHER" id="PTHR32060:SF30">
    <property type="entry name" value="CARBOXY-TERMINAL PROCESSING PROTEASE CTPA"/>
    <property type="match status" value="1"/>
</dbReference>
<dbReference type="PANTHER" id="PTHR32060">
    <property type="entry name" value="TAIL-SPECIFIC PROTEASE"/>
    <property type="match status" value="1"/>
</dbReference>
<reference evidence="8" key="1">
    <citation type="journal article" date="2019" name="Int. J. Syst. Evol. Microbiol.">
        <title>The Global Catalogue of Microorganisms (GCM) 10K type strain sequencing project: providing services to taxonomists for standard genome sequencing and annotation.</title>
        <authorList>
            <consortium name="The Broad Institute Genomics Platform"/>
            <consortium name="The Broad Institute Genome Sequencing Center for Infectious Disease"/>
            <person name="Wu L."/>
            <person name="Ma J."/>
        </authorList>
    </citation>
    <scope>NUCLEOTIDE SEQUENCE [LARGE SCALE GENOMIC DNA]</scope>
    <source>
        <strain evidence="8">KCTC 3950</strain>
    </source>
</reference>
<keyword evidence="8" id="KW-1185">Reference proteome</keyword>
<dbReference type="InterPro" id="IPR036366">
    <property type="entry name" value="PGBDSf"/>
</dbReference>
<keyword evidence="3 5" id="KW-0378">Hydrolase</keyword>
<keyword evidence="4 5" id="KW-0720">Serine protease</keyword>
<dbReference type="InterPro" id="IPR005151">
    <property type="entry name" value="Tail-specific_protease"/>
</dbReference>